<feature type="transmembrane region" description="Helical" evidence="6">
    <location>
        <begin position="677"/>
        <end position="697"/>
    </location>
</feature>
<dbReference type="OrthoDB" id="10251508at2759"/>
<dbReference type="GO" id="GO:0046513">
    <property type="term" value="P:ceramide biosynthetic process"/>
    <property type="evidence" value="ECO:0007669"/>
    <property type="project" value="TreeGrafter"/>
</dbReference>
<keyword evidence="4 6" id="KW-0472">Membrane</keyword>
<dbReference type="Pfam" id="PF14724">
    <property type="entry name" value="mit_SMPDase"/>
    <property type="match status" value="2"/>
</dbReference>
<organism evidence="7 8">
    <name type="scientific">Hyalella azteca</name>
    <name type="common">Amphipod</name>
    <dbReference type="NCBI Taxonomy" id="294128"/>
    <lineage>
        <taxon>Eukaryota</taxon>
        <taxon>Metazoa</taxon>
        <taxon>Ecdysozoa</taxon>
        <taxon>Arthropoda</taxon>
        <taxon>Crustacea</taxon>
        <taxon>Multicrustacea</taxon>
        <taxon>Malacostraca</taxon>
        <taxon>Eumalacostraca</taxon>
        <taxon>Peracarida</taxon>
        <taxon>Amphipoda</taxon>
        <taxon>Senticaudata</taxon>
        <taxon>Talitrida</taxon>
        <taxon>Talitroidea</taxon>
        <taxon>Hyalellidae</taxon>
        <taxon>Hyalella</taxon>
    </lineage>
</organism>
<sequence length="736" mass="81653">MIFEFPVTALPAGVQSAILQGTAPGPLYAGKVPNLGPGKLPHSIHLNSFEFYMFHFSHYLLHVGVAEGCGGLAWTSVGDAVYPTLLEDYLTTFLPCHDAAASPQFSTLTATPHTPIAARLTVSGLQHLTQLMSPISTPDALGPHNTHLYSPHTSSPFHNTQLPQRPAAWVSQVVLQVLVEMWVNQCQGRPGGRPSSPMSPNTASLRTAPGTTHHQLQGIGPSIMCEHIRAVRMVIKHLHYFSNSIKPAQPSPLDNLRRCVWPMCRKSFYALFLQLLQRWPLDSSFRLLLEAWLSYIQPWRYTDINKPADPSESGVPVEWQWQRFMADNLLFYSGILTTVLPRLLRLDLSAPKNAHMLYRISKVFSLPNFAEILQATEEALQAHPHPLLSPSSPPRLQTRQNHQQEGQLPAQAVAAAARLHFQEMEGTHFVYTSIFGRHTQSLAYQVLCGARAAEAAVKGELAGMDQPTQRDSNNESEGGALWRAWKWLASAASGAPSDDSAADELQRTLLHLQAAAAHLQHIFKINEEVHPSFSSDYSPSKTRTSVPDQIQTENGPVLSDQGRRQLVCGLRRHDLKFEGDPDLRPISTGEFAVLVRWLYLLASYLNARYGRELELGYYAAGVLGMLWRCVLQAPLTIYEYRKGGGLPQGDCGALYPVRVARLLPPRLSFRRLASKQLLVSVLALTLVLYVVLGVSLQTQLLCVVFPAFILYLAAQIICGKALLKPQHPLQIRNEED</sequence>
<dbReference type="PANTHER" id="PTHR12988:SF6">
    <property type="entry name" value="SPHINGOMYELIN PHOSPHODIESTERASE 4"/>
    <property type="match status" value="1"/>
</dbReference>
<keyword evidence="2 6" id="KW-0812">Transmembrane</keyword>
<evidence type="ECO:0000313" key="7">
    <source>
        <dbReference type="Proteomes" id="UP000694843"/>
    </source>
</evidence>
<keyword evidence="3 6" id="KW-1133">Transmembrane helix</keyword>
<dbReference type="GeneID" id="108674464"/>
<dbReference type="OMA" id="EERGKIH"/>
<proteinExistence type="predicted"/>
<dbReference type="RefSeq" id="XP_018017904.1">
    <property type="nucleotide sequence ID" value="XM_018162415.1"/>
</dbReference>
<dbReference type="AlphaFoldDB" id="A0A8B7NVV1"/>
<feature type="region of interest" description="Disordered" evidence="5">
    <location>
        <begin position="188"/>
        <end position="216"/>
    </location>
</feature>
<feature type="region of interest" description="Disordered" evidence="5">
    <location>
        <begin position="384"/>
        <end position="409"/>
    </location>
</feature>
<dbReference type="GO" id="GO:0016020">
    <property type="term" value="C:membrane"/>
    <property type="evidence" value="ECO:0007669"/>
    <property type="project" value="UniProtKB-SubCell"/>
</dbReference>
<feature type="transmembrane region" description="Helical" evidence="6">
    <location>
        <begin position="703"/>
        <end position="723"/>
    </location>
</feature>
<feature type="compositionally biased region" description="Polar residues" evidence="5">
    <location>
        <begin position="395"/>
        <end position="406"/>
    </location>
</feature>
<reference evidence="8" key="1">
    <citation type="submission" date="2025-08" db="UniProtKB">
        <authorList>
            <consortium name="RefSeq"/>
        </authorList>
    </citation>
    <scope>IDENTIFICATION</scope>
    <source>
        <tissue evidence="8">Whole organism</tissue>
    </source>
</reference>
<evidence type="ECO:0000256" key="3">
    <source>
        <dbReference type="ARBA" id="ARBA00022989"/>
    </source>
</evidence>
<evidence type="ECO:0000256" key="1">
    <source>
        <dbReference type="ARBA" id="ARBA00004167"/>
    </source>
</evidence>
<evidence type="ECO:0000256" key="4">
    <source>
        <dbReference type="ARBA" id="ARBA00023136"/>
    </source>
</evidence>
<accession>A0A8B7NVV1</accession>
<feature type="compositionally biased region" description="Polar residues" evidence="5">
    <location>
        <begin position="533"/>
        <end position="554"/>
    </location>
</feature>
<dbReference type="InterPro" id="IPR024129">
    <property type="entry name" value="Sphingomy_SMPD4"/>
</dbReference>
<keyword evidence="7" id="KW-1185">Reference proteome</keyword>
<dbReference type="GO" id="GO:0046475">
    <property type="term" value="P:glycerophospholipid catabolic process"/>
    <property type="evidence" value="ECO:0007669"/>
    <property type="project" value="TreeGrafter"/>
</dbReference>
<feature type="region of interest" description="Disordered" evidence="5">
    <location>
        <begin position="533"/>
        <end position="556"/>
    </location>
</feature>
<evidence type="ECO:0000256" key="6">
    <source>
        <dbReference type="SAM" id="Phobius"/>
    </source>
</evidence>
<dbReference type="PANTHER" id="PTHR12988">
    <property type="entry name" value="SPHINGOMYELIN PHOSPHODIESTERASE 4"/>
    <property type="match status" value="1"/>
</dbReference>
<evidence type="ECO:0000313" key="8">
    <source>
        <dbReference type="RefSeq" id="XP_018017904.1"/>
    </source>
</evidence>
<evidence type="ECO:0000256" key="2">
    <source>
        <dbReference type="ARBA" id="ARBA00022692"/>
    </source>
</evidence>
<dbReference type="KEGG" id="hazt:108674464"/>
<comment type="subcellular location">
    <subcellularLocation>
        <location evidence="1">Membrane</location>
        <topology evidence="1">Single-pass membrane protein</topology>
    </subcellularLocation>
</comment>
<dbReference type="GO" id="GO:0006685">
    <property type="term" value="P:sphingomyelin catabolic process"/>
    <property type="evidence" value="ECO:0007669"/>
    <property type="project" value="TreeGrafter"/>
</dbReference>
<evidence type="ECO:0000256" key="5">
    <source>
        <dbReference type="SAM" id="MobiDB-lite"/>
    </source>
</evidence>
<gene>
    <name evidence="8" type="primary">LOC108674464</name>
</gene>
<feature type="compositionally biased region" description="Polar residues" evidence="5">
    <location>
        <begin position="201"/>
        <end position="215"/>
    </location>
</feature>
<protein>
    <submittedName>
        <fullName evidence="8">Sphingomyelin phosphodiesterase 4</fullName>
    </submittedName>
</protein>
<dbReference type="GO" id="GO:0050290">
    <property type="term" value="F:sphingomyelin phosphodiesterase D activity"/>
    <property type="evidence" value="ECO:0007669"/>
    <property type="project" value="InterPro"/>
</dbReference>
<dbReference type="Proteomes" id="UP000694843">
    <property type="component" value="Unplaced"/>
</dbReference>
<name>A0A8B7NVV1_HYAAZ</name>